<dbReference type="EMBL" id="JACHYB010000002">
    <property type="protein sequence ID" value="MBB3187826.1"/>
    <property type="molecule type" value="Genomic_DNA"/>
</dbReference>
<evidence type="ECO:0000259" key="2">
    <source>
        <dbReference type="Pfam" id="PF21688"/>
    </source>
</evidence>
<dbReference type="PRINTS" id="PR00368">
    <property type="entry name" value="FADPNR"/>
</dbReference>
<sequence>MAIFHLQLIVSPEEAAMSDLLQRRIARELHLESKEVTNFRKIRQSIDSRGHFPKVNLKVDVATASDRLSDEMIPLHYDDVHAGEEVIVIGAGPAGLFAALRLIELGLKPVVLERGKEVSERKKDIALLMRNQGVNPESNYCFGEGGAGTFSDGKLYTRSNKKGDIQRILSIFRYHGAKEEIMYGAHPHLGTDQLPIIVRNIRNTILNAGGEIHFSAKVVDLLIKNHSVEGVKLADGTTRNARAVILATGHSARDVYDMLLHNDLLLEAKGFAMGVRIEHPQALIDSIQYHQRVRNQYLPAASYNVVDQVEDRGVYSFCMCPGGHIVSASTGTKEVVVNGMSASQRNSPFANSGLVVEIRPEDVPDYETLRAFAGVRFQESLESLAYINNGGLGQKAPAQRVADFVKGKLSGSLPDCSYLPGTLSSPLHFWLPSMISTRLREGIKHIDRKMHGFLTNEALLLGVESRTSSPVRIPRNLETMQHVQVAGLFPCGEGAGYAGGITSSAMDGENCAHAVKKFLNQ</sequence>
<proteinExistence type="predicted"/>
<dbReference type="InterPro" id="IPR036188">
    <property type="entry name" value="FAD/NAD-bd_sf"/>
</dbReference>
<evidence type="ECO:0000313" key="4">
    <source>
        <dbReference type="Proteomes" id="UP000544222"/>
    </source>
</evidence>
<dbReference type="Pfam" id="PF21688">
    <property type="entry name" value="FAD-depend_C"/>
    <property type="match status" value="1"/>
</dbReference>
<evidence type="ECO:0000313" key="3">
    <source>
        <dbReference type="EMBL" id="MBB3187826.1"/>
    </source>
</evidence>
<organism evidence="3 4">
    <name type="scientific">Microbacter margulisiae</name>
    <dbReference type="NCBI Taxonomy" id="1350067"/>
    <lineage>
        <taxon>Bacteria</taxon>
        <taxon>Pseudomonadati</taxon>
        <taxon>Bacteroidota</taxon>
        <taxon>Bacteroidia</taxon>
        <taxon>Bacteroidales</taxon>
        <taxon>Porphyromonadaceae</taxon>
        <taxon>Microbacter</taxon>
    </lineage>
</organism>
<protein>
    <recommendedName>
        <fullName evidence="5">FAD-binding protein</fullName>
    </recommendedName>
</protein>
<dbReference type="Gene3D" id="3.50.50.60">
    <property type="entry name" value="FAD/NAD(P)-binding domain"/>
    <property type="match status" value="2"/>
</dbReference>
<dbReference type="SUPFAM" id="SSF51905">
    <property type="entry name" value="FAD/NAD(P)-binding domain"/>
    <property type="match status" value="1"/>
</dbReference>
<feature type="domain" description="FAD/NAD(P)-binding" evidence="1">
    <location>
        <begin position="85"/>
        <end position="254"/>
    </location>
</feature>
<comment type="caution">
    <text evidence="3">The sequence shown here is derived from an EMBL/GenBank/DDBJ whole genome shotgun (WGS) entry which is preliminary data.</text>
</comment>
<reference evidence="3 4" key="1">
    <citation type="submission" date="2020-08" db="EMBL/GenBank/DDBJ databases">
        <title>Genomic Encyclopedia of Type Strains, Phase IV (KMG-IV): sequencing the most valuable type-strain genomes for metagenomic binning, comparative biology and taxonomic classification.</title>
        <authorList>
            <person name="Goeker M."/>
        </authorList>
    </citation>
    <scope>NUCLEOTIDE SEQUENCE [LARGE SCALE GENOMIC DNA]</scope>
    <source>
        <strain evidence="3 4">DSM 27471</strain>
    </source>
</reference>
<gene>
    <name evidence="3" type="ORF">FHX64_002024</name>
</gene>
<dbReference type="PIRSF" id="PIRSF038984">
    <property type="entry name" value="FAD_binding_protein"/>
    <property type="match status" value="1"/>
</dbReference>
<dbReference type="PRINTS" id="PR00411">
    <property type="entry name" value="PNDRDTASEI"/>
</dbReference>
<dbReference type="Pfam" id="PF07992">
    <property type="entry name" value="Pyr_redox_2"/>
    <property type="match status" value="1"/>
</dbReference>
<dbReference type="InterPro" id="IPR049516">
    <property type="entry name" value="FAD-depend_C"/>
</dbReference>
<accession>A0A7W5DRN9</accession>
<dbReference type="Proteomes" id="UP000544222">
    <property type="component" value="Unassembled WGS sequence"/>
</dbReference>
<dbReference type="RefSeq" id="WP_183413646.1">
    <property type="nucleotide sequence ID" value="NZ_JACHYB010000002.1"/>
</dbReference>
<evidence type="ECO:0008006" key="5">
    <source>
        <dbReference type="Google" id="ProtNLM"/>
    </source>
</evidence>
<dbReference type="InterPro" id="IPR028348">
    <property type="entry name" value="FAD-binding_protein"/>
</dbReference>
<dbReference type="PANTHER" id="PTHR42842:SF3">
    <property type="entry name" value="FAD_NAD(P)-BINDING OXIDOREDUCTASE FAMILY PROTEIN"/>
    <property type="match status" value="1"/>
</dbReference>
<dbReference type="AlphaFoldDB" id="A0A7W5DRN9"/>
<name>A0A7W5DRN9_9PORP</name>
<dbReference type="PANTHER" id="PTHR42842">
    <property type="entry name" value="FAD/NAD(P)-BINDING OXIDOREDUCTASE"/>
    <property type="match status" value="1"/>
</dbReference>
<dbReference type="InterPro" id="IPR023753">
    <property type="entry name" value="FAD/NAD-binding_dom"/>
</dbReference>
<keyword evidence="4" id="KW-1185">Reference proteome</keyword>
<evidence type="ECO:0000259" key="1">
    <source>
        <dbReference type="Pfam" id="PF07992"/>
    </source>
</evidence>
<dbReference type="GO" id="GO:0016491">
    <property type="term" value="F:oxidoreductase activity"/>
    <property type="evidence" value="ECO:0007669"/>
    <property type="project" value="InterPro"/>
</dbReference>
<feature type="domain" description="FAD-dependent protein C-terminal" evidence="2">
    <location>
        <begin position="271"/>
        <end position="467"/>
    </location>
</feature>